<dbReference type="SUPFAM" id="SSF53633">
    <property type="entry name" value="Carbamate kinase-like"/>
    <property type="match status" value="1"/>
</dbReference>
<accession>A0A1W1W7J1</accession>
<evidence type="ECO:0000256" key="6">
    <source>
        <dbReference type="ARBA" id="ARBA00022741"/>
    </source>
</evidence>
<dbReference type="GO" id="GO:0005524">
    <property type="term" value="F:ATP binding"/>
    <property type="evidence" value="ECO:0007669"/>
    <property type="project" value="UniProtKB-KW"/>
</dbReference>
<keyword evidence="6" id="KW-0547">Nucleotide-binding</keyword>
<dbReference type="AlphaFoldDB" id="A0A1W1W7J1"/>
<keyword evidence="5" id="KW-0808">Transferase</keyword>
<organism evidence="11 12">
    <name type="scientific">Sulfobacillus thermosulfidooxidans (strain DSM 9293 / VKM B-1269 / AT-1)</name>
    <dbReference type="NCBI Taxonomy" id="929705"/>
    <lineage>
        <taxon>Bacteria</taxon>
        <taxon>Bacillati</taxon>
        <taxon>Bacillota</taxon>
        <taxon>Clostridia</taxon>
        <taxon>Eubacteriales</taxon>
        <taxon>Clostridiales Family XVII. Incertae Sedis</taxon>
        <taxon>Sulfobacillus</taxon>
    </lineage>
</organism>
<comment type="pathway">
    <text evidence="1">Amino-acid biosynthesis; L-arginine biosynthesis; N(2)-acetyl-L-ornithine from L-glutamate: step 2/4.</text>
</comment>
<evidence type="ECO:0000256" key="8">
    <source>
        <dbReference type="ARBA" id="ARBA00022840"/>
    </source>
</evidence>
<dbReference type="InterPro" id="IPR001057">
    <property type="entry name" value="Glu/AcGlu_kinase"/>
</dbReference>
<dbReference type="Proteomes" id="UP000192660">
    <property type="component" value="Unassembled WGS sequence"/>
</dbReference>
<evidence type="ECO:0000256" key="4">
    <source>
        <dbReference type="ARBA" id="ARBA00022605"/>
    </source>
</evidence>
<evidence type="ECO:0000256" key="3">
    <source>
        <dbReference type="ARBA" id="ARBA00022571"/>
    </source>
</evidence>
<evidence type="ECO:0000256" key="1">
    <source>
        <dbReference type="ARBA" id="ARBA00004828"/>
    </source>
</evidence>
<keyword evidence="4" id="KW-0028">Amino-acid biosynthesis</keyword>
<keyword evidence="12" id="KW-1185">Reference proteome</keyword>
<comment type="catalytic activity">
    <reaction evidence="9">
        <text>N-acetyl-L-glutamate + ATP = N-acetyl-L-glutamyl 5-phosphate + ADP</text>
        <dbReference type="Rhea" id="RHEA:14629"/>
        <dbReference type="ChEBI" id="CHEBI:30616"/>
        <dbReference type="ChEBI" id="CHEBI:44337"/>
        <dbReference type="ChEBI" id="CHEBI:57936"/>
        <dbReference type="ChEBI" id="CHEBI:456216"/>
        <dbReference type="EC" id="2.7.2.8"/>
    </reaction>
</comment>
<dbReference type="RefSeq" id="WP_020376253.1">
    <property type="nucleotide sequence ID" value="NZ_FWWY01000001.1"/>
</dbReference>
<dbReference type="Pfam" id="PF00696">
    <property type="entry name" value="AA_kinase"/>
    <property type="match status" value="1"/>
</dbReference>
<evidence type="ECO:0000313" key="12">
    <source>
        <dbReference type="Proteomes" id="UP000192660"/>
    </source>
</evidence>
<dbReference type="STRING" id="28034.BFX07_02845"/>
<dbReference type="PRINTS" id="PR00474">
    <property type="entry name" value="GLU5KINASE"/>
</dbReference>
<dbReference type="NCBIfam" id="TIGR00761">
    <property type="entry name" value="argB"/>
    <property type="match status" value="1"/>
</dbReference>
<name>A0A1W1W7J1_SULTA</name>
<sequence>MRVVIKVGGSVLSDGPGGSPWMREVQTFVAEGHQLAIVHGGGPAISESLRQTQTPIQFYQGQRVTTPEVLGHVIRILRGEMNALLVHALNRQGITAIGLSGMDGAFMVARHLPPKELGYVGYISDVKADLLDQLWTLGFVPVIAPLAPNEDHTEILNCNGDGVAEAVARHIQADLLVFYTDRGGLRTSPDPDARIVAHLTQDEIGTWIDQGKATEGMIPKLQAAQRALQGGVKQVLIGAFYDESEGTTHIV</sequence>
<dbReference type="InterPro" id="IPR004662">
    <property type="entry name" value="AcgluKinase_fam"/>
</dbReference>
<dbReference type="GO" id="GO:0006526">
    <property type="term" value="P:L-arginine biosynthetic process"/>
    <property type="evidence" value="ECO:0007669"/>
    <property type="project" value="UniProtKB-KW"/>
</dbReference>
<protein>
    <recommendedName>
        <fullName evidence="2">acetylglutamate kinase</fullName>
        <ecNumber evidence="2">2.7.2.8</ecNumber>
    </recommendedName>
</protein>
<dbReference type="InterPro" id="IPR036393">
    <property type="entry name" value="AceGlu_kinase-like_sf"/>
</dbReference>
<dbReference type="OrthoDB" id="9803155at2"/>
<evidence type="ECO:0000256" key="2">
    <source>
        <dbReference type="ARBA" id="ARBA00013065"/>
    </source>
</evidence>
<evidence type="ECO:0000256" key="5">
    <source>
        <dbReference type="ARBA" id="ARBA00022679"/>
    </source>
</evidence>
<proteinExistence type="predicted"/>
<dbReference type="GO" id="GO:0005737">
    <property type="term" value="C:cytoplasm"/>
    <property type="evidence" value="ECO:0007669"/>
    <property type="project" value="InterPro"/>
</dbReference>
<dbReference type="InterPro" id="IPR001048">
    <property type="entry name" value="Asp/Glu/Uridylate_kinase"/>
</dbReference>
<dbReference type="GO" id="GO:0003991">
    <property type="term" value="F:acetylglutamate kinase activity"/>
    <property type="evidence" value="ECO:0007669"/>
    <property type="project" value="UniProtKB-EC"/>
</dbReference>
<dbReference type="CDD" id="cd04238">
    <property type="entry name" value="AAK_NAGK-like"/>
    <property type="match status" value="1"/>
</dbReference>
<reference evidence="12" key="1">
    <citation type="submission" date="2017-04" db="EMBL/GenBank/DDBJ databases">
        <authorList>
            <person name="Varghese N."/>
            <person name="Submissions S."/>
        </authorList>
    </citation>
    <scope>NUCLEOTIDE SEQUENCE [LARGE SCALE GENOMIC DNA]</scope>
    <source>
        <strain evidence="12">DSM 9293</strain>
    </source>
</reference>
<feature type="domain" description="Aspartate/glutamate/uridylate kinase" evidence="10">
    <location>
        <begin position="1"/>
        <end position="237"/>
    </location>
</feature>
<keyword evidence="7 11" id="KW-0418">Kinase</keyword>
<dbReference type="EMBL" id="FWWY01000001">
    <property type="protein sequence ID" value="SMC02162.1"/>
    <property type="molecule type" value="Genomic_DNA"/>
</dbReference>
<evidence type="ECO:0000313" key="11">
    <source>
        <dbReference type="EMBL" id="SMC02162.1"/>
    </source>
</evidence>
<dbReference type="PIRSF" id="PIRSF000728">
    <property type="entry name" value="NAGK"/>
    <property type="match status" value="1"/>
</dbReference>
<dbReference type="PANTHER" id="PTHR23342:SF0">
    <property type="entry name" value="N-ACETYLGLUTAMATE SYNTHASE, MITOCHONDRIAL"/>
    <property type="match status" value="1"/>
</dbReference>
<keyword evidence="8" id="KW-0067">ATP-binding</keyword>
<keyword evidence="3" id="KW-0055">Arginine biosynthesis</keyword>
<dbReference type="EC" id="2.7.2.8" evidence="2"/>
<dbReference type="PANTHER" id="PTHR23342">
    <property type="entry name" value="N-ACETYLGLUTAMATE SYNTHASE"/>
    <property type="match status" value="1"/>
</dbReference>
<evidence type="ECO:0000256" key="7">
    <source>
        <dbReference type="ARBA" id="ARBA00022777"/>
    </source>
</evidence>
<evidence type="ECO:0000256" key="9">
    <source>
        <dbReference type="ARBA" id="ARBA00048141"/>
    </source>
</evidence>
<gene>
    <name evidence="11" type="ORF">SAMN00768000_0380</name>
</gene>
<evidence type="ECO:0000259" key="10">
    <source>
        <dbReference type="Pfam" id="PF00696"/>
    </source>
</evidence>
<dbReference type="Gene3D" id="3.40.1160.10">
    <property type="entry name" value="Acetylglutamate kinase-like"/>
    <property type="match status" value="1"/>
</dbReference>